<dbReference type="Pfam" id="PF17172">
    <property type="entry name" value="GST_N_4"/>
    <property type="match status" value="1"/>
</dbReference>
<evidence type="ECO:0000259" key="2">
    <source>
        <dbReference type="Pfam" id="PF17172"/>
    </source>
</evidence>
<dbReference type="EMBL" id="JAACFV010000068">
    <property type="protein sequence ID" value="KAF7507506.1"/>
    <property type="molecule type" value="Genomic_DNA"/>
</dbReference>
<protein>
    <recommendedName>
        <fullName evidence="5">Mitochondrial outer membrane protein</fullName>
    </recommendedName>
</protein>
<gene>
    <name evidence="3" type="ORF">GJ744_010437</name>
</gene>
<evidence type="ECO:0000259" key="1">
    <source>
        <dbReference type="Pfam" id="PF17171"/>
    </source>
</evidence>
<dbReference type="PANTHER" id="PTHR12289">
    <property type="entry name" value="METAXIN RELATED"/>
    <property type="match status" value="1"/>
</dbReference>
<dbReference type="CDD" id="cd03193">
    <property type="entry name" value="GST_C_Metaxin"/>
    <property type="match status" value="1"/>
</dbReference>
<dbReference type="InterPro" id="IPR033468">
    <property type="entry name" value="Metaxin_GST"/>
</dbReference>
<evidence type="ECO:0008006" key="5">
    <source>
        <dbReference type="Google" id="ProtNLM"/>
    </source>
</evidence>
<accession>A0A8H7E5H3</accession>
<dbReference type="Proteomes" id="UP000606974">
    <property type="component" value="Unassembled WGS sequence"/>
</dbReference>
<evidence type="ECO:0000313" key="3">
    <source>
        <dbReference type="EMBL" id="KAF7507506.1"/>
    </source>
</evidence>
<dbReference type="Pfam" id="PF17171">
    <property type="entry name" value="GST_C_6"/>
    <property type="match status" value="1"/>
</dbReference>
<dbReference type="AlphaFoldDB" id="A0A8H7E5H3"/>
<dbReference type="GO" id="GO:0001401">
    <property type="term" value="C:SAM complex"/>
    <property type="evidence" value="ECO:0007669"/>
    <property type="project" value="TreeGrafter"/>
</dbReference>
<dbReference type="InterPro" id="IPR012336">
    <property type="entry name" value="Thioredoxin-like_fold"/>
</dbReference>
<dbReference type="OrthoDB" id="198787at2759"/>
<dbReference type="PANTHER" id="PTHR12289:SF44">
    <property type="entry name" value="OUTER MEMBRANE PROTEIN (SAM35), PUTATIVE (AFU_ORTHOLOGUE AFUA_1G13180)-RELATED"/>
    <property type="match status" value="1"/>
</dbReference>
<feature type="domain" description="Metaxin glutathione S-transferase" evidence="1">
    <location>
        <begin position="230"/>
        <end position="296"/>
    </location>
</feature>
<dbReference type="InterPro" id="IPR050931">
    <property type="entry name" value="Mito_Protein_Transport_Metaxin"/>
</dbReference>
<feature type="domain" description="Thioredoxin-like fold" evidence="2">
    <location>
        <begin position="80"/>
        <end position="179"/>
    </location>
</feature>
<dbReference type="GO" id="GO:0007005">
    <property type="term" value="P:mitochondrion organization"/>
    <property type="evidence" value="ECO:0007669"/>
    <property type="project" value="TreeGrafter"/>
</dbReference>
<sequence length="307" mass="35347">MPEENEELRKKQIRAVGGRRPVYHLFQLPSPVRRIFDKFPLKTYPANDLPRRSPPIGHFDTLHIFTTQEGALQHAPSFNPACLKWQAYLKFSGIEFKTISSNNHASPTGILPFLTPKSFSPSASSSQPISSNKILKWVSSRSDTVPERVSGMRYEAYRSLIDHRIRRAWLLTLYLDERNSEVVAKQLYIYPTSSNAIVQLSLYHQLKQAARDELLKTASYIREDEVYLEADNAFAAISTLLGDDVYFFGNDRPSLFDANIFAYTHLLLDESLNWQETRLADSLNKKENLVQHRQRILTGYFDRHNAL</sequence>
<reference evidence="3" key="1">
    <citation type="submission" date="2020-02" db="EMBL/GenBank/DDBJ databases">
        <authorList>
            <person name="Palmer J.M."/>
        </authorList>
    </citation>
    <scope>NUCLEOTIDE SEQUENCE</scope>
    <source>
        <strain evidence="3">EPUS1.4</strain>
        <tissue evidence="3">Thallus</tissue>
    </source>
</reference>
<organism evidence="3 4">
    <name type="scientific">Endocarpon pusillum</name>
    <dbReference type="NCBI Taxonomy" id="364733"/>
    <lineage>
        <taxon>Eukaryota</taxon>
        <taxon>Fungi</taxon>
        <taxon>Dikarya</taxon>
        <taxon>Ascomycota</taxon>
        <taxon>Pezizomycotina</taxon>
        <taxon>Eurotiomycetes</taxon>
        <taxon>Chaetothyriomycetidae</taxon>
        <taxon>Verrucariales</taxon>
        <taxon>Verrucariaceae</taxon>
        <taxon>Endocarpon</taxon>
    </lineage>
</organism>
<proteinExistence type="predicted"/>
<evidence type="ECO:0000313" key="4">
    <source>
        <dbReference type="Proteomes" id="UP000606974"/>
    </source>
</evidence>
<name>A0A8H7E5H3_9EURO</name>
<keyword evidence="4" id="KW-1185">Reference proteome</keyword>
<comment type="caution">
    <text evidence="3">The sequence shown here is derived from an EMBL/GenBank/DDBJ whole genome shotgun (WGS) entry which is preliminary data.</text>
</comment>